<reference evidence="1 2" key="1">
    <citation type="submission" date="2021-09" db="EMBL/GenBank/DDBJ databases">
        <title>Genomic insights and catalytic innovation underlie evolution of tropane alkaloids biosynthesis.</title>
        <authorList>
            <person name="Wang Y.-J."/>
            <person name="Tian T."/>
            <person name="Huang J.-P."/>
            <person name="Huang S.-X."/>
        </authorList>
    </citation>
    <scope>NUCLEOTIDE SEQUENCE [LARGE SCALE GENOMIC DNA]</scope>
    <source>
        <strain evidence="1">KIB-2018</strain>
        <tissue evidence="1">Leaf</tissue>
    </source>
</reference>
<dbReference type="Proteomes" id="UP001159364">
    <property type="component" value="Linkage Group LG01"/>
</dbReference>
<name>A0AAV8U6D2_9ROSI</name>
<gene>
    <name evidence="1" type="ORF">K2173_018120</name>
</gene>
<keyword evidence="2" id="KW-1185">Reference proteome</keyword>
<evidence type="ECO:0000313" key="2">
    <source>
        <dbReference type="Proteomes" id="UP001159364"/>
    </source>
</evidence>
<dbReference type="PROSITE" id="PS51257">
    <property type="entry name" value="PROKAR_LIPOPROTEIN"/>
    <property type="match status" value="1"/>
</dbReference>
<accession>A0AAV8U6D2</accession>
<proteinExistence type="predicted"/>
<organism evidence="1 2">
    <name type="scientific">Erythroxylum novogranatense</name>
    <dbReference type="NCBI Taxonomy" id="1862640"/>
    <lineage>
        <taxon>Eukaryota</taxon>
        <taxon>Viridiplantae</taxon>
        <taxon>Streptophyta</taxon>
        <taxon>Embryophyta</taxon>
        <taxon>Tracheophyta</taxon>
        <taxon>Spermatophyta</taxon>
        <taxon>Magnoliopsida</taxon>
        <taxon>eudicotyledons</taxon>
        <taxon>Gunneridae</taxon>
        <taxon>Pentapetalae</taxon>
        <taxon>rosids</taxon>
        <taxon>fabids</taxon>
        <taxon>Malpighiales</taxon>
        <taxon>Erythroxylaceae</taxon>
        <taxon>Erythroxylum</taxon>
    </lineage>
</organism>
<evidence type="ECO:0000313" key="1">
    <source>
        <dbReference type="EMBL" id="KAJ8774861.1"/>
    </source>
</evidence>
<dbReference type="EMBL" id="JAIWQS010000001">
    <property type="protein sequence ID" value="KAJ8774861.1"/>
    <property type="molecule type" value="Genomic_DNA"/>
</dbReference>
<sequence length="70" mass="8153">MHEERYHYNRSCFHIVGLVSCGLALCMSDILQEWCYLKQLAITQSSCNITLKGKHCFRIGIQIVPEVYLF</sequence>
<comment type="caution">
    <text evidence="1">The sequence shown here is derived from an EMBL/GenBank/DDBJ whole genome shotgun (WGS) entry which is preliminary data.</text>
</comment>
<dbReference type="AlphaFoldDB" id="A0AAV8U6D2"/>
<protein>
    <submittedName>
        <fullName evidence="1">Uncharacterized protein</fullName>
    </submittedName>
</protein>